<organism evidence="3 4">
    <name type="scientific">Amycolatopsis eburnea</name>
    <dbReference type="NCBI Taxonomy" id="2267691"/>
    <lineage>
        <taxon>Bacteria</taxon>
        <taxon>Bacillati</taxon>
        <taxon>Actinomycetota</taxon>
        <taxon>Actinomycetes</taxon>
        <taxon>Pseudonocardiales</taxon>
        <taxon>Pseudonocardiaceae</taxon>
        <taxon>Amycolatopsis</taxon>
    </lineage>
</organism>
<dbReference type="Gene3D" id="3.30.530.20">
    <property type="match status" value="1"/>
</dbReference>
<evidence type="ECO:0000259" key="2">
    <source>
        <dbReference type="Pfam" id="PF08327"/>
    </source>
</evidence>
<evidence type="ECO:0000256" key="1">
    <source>
        <dbReference type="ARBA" id="ARBA00006817"/>
    </source>
</evidence>
<dbReference type="InterPro" id="IPR013538">
    <property type="entry name" value="ASHA1/2-like_C"/>
</dbReference>
<dbReference type="Proteomes" id="UP000267081">
    <property type="component" value="Unassembled WGS sequence"/>
</dbReference>
<dbReference type="OrthoDB" id="5185819at2"/>
<protein>
    <submittedName>
        <fullName evidence="3">Polyketide cyclase</fullName>
    </submittedName>
</protein>
<reference evidence="3 4" key="1">
    <citation type="submission" date="2018-12" db="EMBL/GenBank/DDBJ databases">
        <title>Amycolatopsis eburnea sp. nov. actinomycete associate with arbuscular mycorrhiza fungal spore.</title>
        <authorList>
            <person name="Lumyong S."/>
            <person name="Chaiya L."/>
        </authorList>
    </citation>
    <scope>NUCLEOTIDE SEQUENCE [LARGE SCALE GENOMIC DNA]</scope>
    <source>
        <strain evidence="3 4">GLM-1</strain>
    </source>
</reference>
<sequence>MSTTITAQPGTPFIEITREFAASPDKVLRAHTDPELVVRWLGPRGMEMELLEFDARSGGGYHYVHRDDRGEYRFRGVFHTVSADRIIQTFEFEGAPGEVCLESMTLIDLGGRTRIESRSVYPSVEARDAAVDSGMNNGITQSYERLDEVLEKEG</sequence>
<proteinExistence type="inferred from homology"/>
<name>A0A427T808_9PSEU</name>
<keyword evidence="4" id="KW-1185">Reference proteome</keyword>
<dbReference type="RefSeq" id="WP_125311578.1">
    <property type="nucleotide sequence ID" value="NZ_RSEC01000048.1"/>
</dbReference>
<dbReference type="SUPFAM" id="SSF55961">
    <property type="entry name" value="Bet v1-like"/>
    <property type="match status" value="1"/>
</dbReference>
<dbReference type="Pfam" id="PF08327">
    <property type="entry name" value="AHSA1"/>
    <property type="match status" value="1"/>
</dbReference>
<gene>
    <name evidence="3" type="ORF">EIY87_23060</name>
</gene>
<dbReference type="InterPro" id="IPR023393">
    <property type="entry name" value="START-like_dom_sf"/>
</dbReference>
<dbReference type="CDD" id="cd07826">
    <property type="entry name" value="SRPBCC_CalC_Aha1-like_9"/>
    <property type="match status" value="1"/>
</dbReference>
<evidence type="ECO:0000313" key="4">
    <source>
        <dbReference type="Proteomes" id="UP000267081"/>
    </source>
</evidence>
<comment type="similarity">
    <text evidence="1">Belongs to the AHA1 family.</text>
</comment>
<feature type="domain" description="Activator of Hsp90 ATPase homologue 1/2-like C-terminal" evidence="2">
    <location>
        <begin position="22"/>
        <end position="151"/>
    </location>
</feature>
<dbReference type="AlphaFoldDB" id="A0A427T808"/>
<evidence type="ECO:0000313" key="3">
    <source>
        <dbReference type="EMBL" id="RSD16517.1"/>
    </source>
</evidence>
<comment type="caution">
    <text evidence="3">The sequence shown here is derived from an EMBL/GenBank/DDBJ whole genome shotgun (WGS) entry which is preliminary data.</text>
</comment>
<dbReference type="EMBL" id="RSEC01000048">
    <property type="protein sequence ID" value="RSD16517.1"/>
    <property type="molecule type" value="Genomic_DNA"/>
</dbReference>
<accession>A0A427T808</accession>